<dbReference type="AlphaFoldDB" id="A0A9D2K3D3"/>
<protein>
    <submittedName>
        <fullName evidence="2">YwaF family protein</fullName>
    </submittedName>
</protein>
<dbReference type="Proteomes" id="UP000824116">
    <property type="component" value="Unassembled WGS sequence"/>
</dbReference>
<feature type="transmembrane region" description="Helical" evidence="1">
    <location>
        <begin position="143"/>
        <end position="164"/>
    </location>
</feature>
<feature type="transmembrane region" description="Helical" evidence="1">
    <location>
        <begin position="199"/>
        <end position="220"/>
    </location>
</feature>
<keyword evidence="1" id="KW-0812">Transmembrane</keyword>
<sequence>MKRFQNSGNRYFPARTDRLFFLCGLLMLGSEIWKQLTLTFQLGRGQYNWWYFPFQLCSIPMYILLAYPWIRRERIRHVLLTFLMCYSLLGGIAVFADTSGLHYSLPSLTLHSYLWHILLILLGIFSGTVCIKSFGNRSALRAFAGSTGLYLLCCLAAEIINLSFDRLGTINMFYINPDYRMQQILFHDLSFLIGNLPAIFLYIAATILGAFLLFLAWMLFARFFKH</sequence>
<reference evidence="2" key="1">
    <citation type="journal article" date="2021" name="PeerJ">
        <title>Extensive microbial diversity within the chicken gut microbiome revealed by metagenomics and culture.</title>
        <authorList>
            <person name="Gilroy R."/>
            <person name="Ravi A."/>
            <person name="Getino M."/>
            <person name="Pursley I."/>
            <person name="Horton D.L."/>
            <person name="Alikhan N.F."/>
            <person name="Baker D."/>
            <person name="Gharbi K."/>
            <person name="Hall N."/>
            <person name="Watson M."/>
            <person name="Adriaenssens E.M."/>
            <person name="Foster-Nyarko E."/>
            <person name="Jarju S."/>
            <person name="Secka A."/>
            <person name="Antonio M."/>
            <person name="Oren A."/>
            <person name="Chaudhuri R.R."/>
            <person name="La Ragione R."/>
            <person name="Hildebrand F."/>
            <person name="Pallen M.J."/>
        </authorList>
    </citation>
    <scope>NUCLEOTIDE SEQUENCE</scope>
    <source>
        <strain evidence="2">CHK196-3914</strain>
    </source>
</reference>
<comment type="caution">
    <text evidence="2">The sequence shown here is derived from an EMBL/GenBank/DDBJ whole genome shotgun (WGS) entry which is preliminary data.</text>
</comment>
<feature type="transmembrane region" description="Helical" evidence="1">
    <location>
        <begin position="50"/>
        <end position="70"/>
    </location>
</feature>
<accession>A0A9D2K3D3</accession>
<reference evidence="2" key="2">
    <citation type="submission" date="2021-04" db="EMBL/GenBank/DDBJ databases">
        <authorList>
            <person name="Gilroy R."/>
        </authorList>
    </citation>
    <scope>NUCLEOTIDE SEQUENCE</scope>
    <source>
        <strain evidence="2">CHK196-3914</strain>
    </source>
</reference>
<organism evidence="2 3">
    <name type="scientific">Candidatus Mediterraneibacter stercoravium</name>
    <dbReference type="NCBI Taxonomy" id="2838685"/>
    <lineage>
        <taxon>Bacteria</taxon>
        <taxon>Bacillati</taxon>
        <taxon>Bacillota</taxon>
        <taxon>Clostridia</taxon>
        <taxon>Lachnospirales</taxon>
        <taxon>Lachnospiraceae</taxon>
        <taxon>Mediterraneibacter</taxon>
    </lineage>
</organism>
<proteinExistence type="predicted"/>
<evidence type="ECO:0000256" key="1">
    <source>
        <dbReference type="SAM" id="Phobius"/>
    </source>
</evidence>
<gene>
    <name evidence="2" type="ORF">H9723_10455</name>
</gene>
<evidence type="ECO:0000313" key="2">
    <source>
        <dbReference type="EMBL" id="HIZ75639.1"/>
    </source>
</evidence>
<keyword evidence="1" id="KW-0472">Membrane</keyword>
<name>A0A9D2K3D3_9FIRM</name>
<feature type="transmembrane region" description="Helical" evidence="1">
    <location>
        <begin position="77"/>
        <end position="101"/>
    </location>
</feature>
<feature type="transmembrane region" description="Helical" evidence="1">
    <location>
        <begin position="113"/>
        <end position="131"/>
    </location>
</feature>
<keyword evidence="1" id="KW-1133">Transmembrane helix</keyword>
<dbReference type="EMBL" id="DXAY01000248">
    <property type="protein sequence ID" value="HIZ75639.1"/>
    <property type="molecule type" value="Genomic_DNA"/>
</dbReference>
<evidence type="ECO:0000313" key="3">
    <source>
        <dbReference type="Proteomes" id="UP000824116"/>
    </source>
</evidence>